<dbReference type="AlphaFoldDB" id="A0A0U0X475"/>
<dbReference type="InterPro" id="IPR005198">
    <property type="entry name" value="Glyco_hydro_76"/>
</dbReference>
<accession>A0A0U0X475</accession>
<evidence type="ECO:0000313" key="1">
    <source>
        <dbReference type="EMBL" id="CPV38462.1"/>
    </source>
</evidence>
<dbReference type="Proteomes" id="UP000284557">
    <property type="component" value="Unassembled WGS sequence"/>
</dbReference>
<dbReference type="Pfam" id="PF03663">
    <property type="entry name" value="Glyco_hydro_76"/>
    <property type="match status" value="1"/>
</dbReference>
<dbReference type="RefSeq" id="WP_005062519.1">
    <property type="nucleotide sequence ID" value="NZ_AP022621.1"/>
</dbReference>
<evidence type="ECO:0000313" key="4">
    <source>
        <dbReference type="Proteomes" id="UP000284557"/>
    </source>
</evidence>
<reference evidence="1 3" key="1">
    <citation type="submission" date="2015-03" db="EMBL/GenBank/DDBJ databases">
        <authorList>
            <person name="Murphy D."/>
        </authorList>
    </citation>
    <scope>NUCLEOTIDE SEQUENCE [LARGE SCALE GENOMIC DNA]</scope>
    <source>
        <strain evidence="1 3">PAP088</strain>
    </source>
</reference>
<dbReference type="InterPro" id="IPR053169">
    <property type="entry name" value="MUG_Protein"/>
</dbReference>
<dbReference type="PANTHER" id="PTHR47791">
    <property type="entry name" value="MEIOTICALLY UP-REGULATED GENE 191 PROTEIN"/>
    <property type="match status" value="1"/>
</dbReference>
<dbReference type="EMBL" id="CSWP01000002">
    <property type="protein sequence ID" value="CPV38462.1"/>
    <property type="molecule type" value="Genomic_DNA"/>
</dbReference>
<dbReference type="EMBL" id="QXBN01000022">
    <property type="protein sequence ID" value="RIT32787.1"/>
    <property type="molecule type" value="Genomic_DNA"/>
</dbReference>
<protein>
    <submittedName>
        <fullName evidence="2">Fructose-bisphosphate aldolase</fullName>
    </submittedName>
</protein>
<reference evidence="2 4" key="2">
    <citation type="submission" date="2018-08" db="EMBL/GenBank/DDBJ databases">
        <title>Linezolid Resistance in Mycobacterium abscessus: MIC Distribution and Comprehensive Investigation of Resistance Mechanisms.</title>
        <authorList>
            <person name="Ye M."/>
            <person name="Xu L."/>
            <person name="Zou Y."/>
            <person name="Li B."/>
            <person name="Guo Q."/>
            <person name="Zhang Y."/>
            <person name="Zhan M."/>
            <person name="Xu B."/>
            <person name="Yu F."/>
            <person name="Zhang Z."/>
            <person name="Chu H."/>
        </authorList>
    </citation>
    <scope>NUCLEOTIDE SEQUENCE [LARGE SCALE GENOMIC DNA]</scope>
    <source>
        <strain evidence="2 4">G143</strain>
    </source>
</reference>
<evidence type="ECO:0000313" key="2">
    <source>
        <dbReference type="EMBL" id="RIT32787.1"/>
    </source>
</evidence>
<dbReference type="InterPro" id="IPR008928">
    <property type="entry name" value="6-hairpin_glycosidase_sf"/>
</dbReference>
<proteinExistence type="predicted"/>
<dbReference type="SUPFAM" id="SSF48208">
    <property type="entry name" value="Six-hairpin glycosidases"/>
    <property type="match status" value="1"/>
</dbReference>
<sequence length="365" mass="40901">MDVLWANRASSAEAAITARHLSPLWHLPGMQLGVVTWPPAPGATWFKNWHYWWQAHLQDCLIDAQLRDPRPDRLKYIADMQRAHRFRNVFMWTNQYYDDMAWLALAMQRASELLGLERPRALNRLRQQFLDAWMPQYGGGIPWRKQDRFFNAPANGPAAIVLARTGRVWRAEVMSDWIDKTLVDHDSHLVIDGIQEDGTLERATYTYCQGVVLGLETELAVRTAEPRHAQRVHRLVRAVRDLMTEDGVIRGSGGGDGGLFNGILARYLALVVTLLPQNSPQDADARATARDILLASAEAAWANRLTVESLPLFGADWTRTADLPTAQSAASQFVAGAVNPSKVPERDLSVQLSGWMLLEAAHVVA</sequence>
<dbReference type="GO" id="GO:0005975">
    <property type="term" value="P:carbohydrate metabolic process"/>
    <property type="evidence" value="ECO:0007669"/>
    <property type="project" value="InterPro"/>
</dbReference>
<organism evidence="2 4">
    <name type="scientific">Mycobacteroides abscessus</name>
    <dbReference type="NCBI Taxonomy" id="36809"/>
    <lineage>
        <taxon>Bacteria</taxon>
        <taxon>Bacillati</taxon>
        <taxon>Actinomycetota</taxon>
        <taxon>Actinomycetes</taxon>
        <taxon>Mycobacteriales</taxon>
        <taxon>Mycobacteriaceae</taxon>
        <taxon>Mycobacteroides</taxon>
    </lineage>
</organism>
<dbReference type="PANTHER" id="PTHR47791:SF3">
    <property type="entry name" value="MEIOTICALLY UP-REGULATED GENE 191 PROTEIN"/>
    <property type="match status" value="1"/>
</dbReference>
<gene>
    <name evidence="2" type="ORF">D2E76_22745</name>
    <name evidence="1" type="ORF">ERS075579_00923</name>
</gene>
<name>A0A0U0X475_9MYCO</name>
<dbReference type="Gene3D" id="1.50.10.20">
    <property type="match status" value="1"/>
</dbReference>
<dbReference type="PIRSF" id="PIRSF021505">
    <property type="entry name" value="O_gly_hdrol"/>
    <property type="match status" value="1"/>
</dbReference>
<evidence type="ECO:0000313" key="3">
    <source>
        <dbReference type="Proteomes" id="UP000045782"/>
    </source>
</evidence>
<dbReference type="InterPro" id="IPR014512">
    <property type="entry name" value="O_gly_hydro"/>
</dbReference>
<dbReference type="Proteomes" id="UP000045782">
    <property type="component" value="Unassembled WGS sequence"/>
</dbReference>